<comment type="caution">
    <text evidence="1">The sequence shown here is derived from an EMBL/GenBank/DDBJ whole genome shotgun (WGS) entry which is preliminary data.</text>
</comment>
<organism evidence="1 2">
    <name type="scientific">Melastoma candidum</name>
    <dbReference type="NCBI Taxonomy" id="119954"/>
    <lineage>
        <taxon>Eukaryota</taxon>
        <taxon>Viridiplantae</taxon>
        <taxon>Streptophyta</taxon>
        <taxon>Embryophyta</taxon>
        <taxon>Tracheophyta</taxon>
        <taxon>Spermatophyta</taxon>
        <taxon>Magnoliopsida</taxon>
        <taxon>eudicotyledons</taxon>
        <taxon>Gunneridae</taxon>
        <taxon>Pentapetalae</taxon>
        <taxon>rosids</taxon>
        <taxon>malvids</taxon>
        <taxon>Myrtales</taxon>
        <taxon>Melastomataceae</taxon>
        <taxon>Melastomatoideae</taxon>
        <taxon>Melastomateae</taxon>
        <taxon>Melastoma</taxon>
    </lineage>
</organism>
<protein>
    <submittedName>
        <fullName evidence="1">Uncharacterized protein</fullName>
    </submittedName>
</protein>
<evidence type="ECO:0000313" key="1">
    <source>
        <dbReference type="EMBL" id="KAI4385851.1"/>
    </source>
</evidence>
<keyword evidence="2" id="KW-1185">Reference proteome</keyword>
<evidence type="ECO:0000313" key="2">
    <source>
        <dbReference type="Proteomes" id="UP001057402"/>
    </source>
</evidence>
<reference evidence="2" key="1">
    <citation type="journal article" date="2023" name="Front. Plant Sci.">
        <title>Chromosomal-level genome assembly of Melastoma candidum provides insights into trichome evolution.</title>
        <authorList>
            <person name="Zhong Y."/>
            <person name="Wu W."/>
            <person name="Sun C."/>
            <person name="Zou P."/>
            <person name="Liu Y."/>
            <person name="Dai S."/>
            <person name="Zhou R."/>
        </authorList>
    </citation>
    <scope>NUCLEOTIDE SEQUENCE [LARGE SCALE GENOMIC DNA]</scope>
</reference>
<gene>
    <name evidence="1" type="ORF">MLD38_003841</name>
</gene>
<proteinExistence type="predicted"/>
<accession>A0ACB9S706</accession>
<dbReference type="Proteomes" id="UP001057402">
    <property type="component" value="Chromosome 2"/>
</dbReference>
<name>A0ACB9S706_9MYRT</name>
<sequence>MASSISDRKRKRGGGGGDGRVFRFKTFGEQGNPAEFDGRCFLENLRQLLDYGHFEGNDVCFRGFPCWSFVLEVNRQPPVHVVLLVIEEPFDPSSLGQGCKPCLFVGWGQHLICNSKYHFLLPSLSKESLSKESLSKESRLTHLDEPTPHMPSTTRVERVDLTETRKHVMHGVFHSNGFGHLLWINGLGSGSDLHGHRIMGLWDRLCTGLRARKVSLCDVSQKRGMELRLLHGLAYGNPWFGRWGYQFFRGSFGITLPVYKTALEAIQTVPLSLLMNDLGNSSREFQYIFSSYNEGILLETSCRWSRKRVDLAIRVIVEALRKAEFRWVSRQEVRDAARAYIGDTGLLDFVLKSLGNHMVGHFLVRRCLNPVTKVLEYCLEDMSKEPNSNNLNTVRTRPTITRIHILKDLFYLYGYLFKEQYLGANRSIIGSLQIAARIILDAKHLVKEYEQDLPSKVDIGLGAKLMIFCTVLLKDCTVKPVLPYECIVLKDNATVNDLKAEVERRFRELYFGLRSFVAESLAAKGPEMLFGLVEVGRRLVIEGSCNYPQGSVANEMLEWGEANYRVVDCGCGAAEDDGERMIACDICEVMQHSRCVRIPDCEELPHIFLCKRCEEEITLLSNLA</sequence>
<dbReference type="EMBL" id="CM042881">
    <property type="protein sequence ID" value="KAI4385851.1"/>
    <property type="molecule type" value="Genomic_DNA"/>
</dbReference>